<protein>
    <submittedName>
        <fullName evidence="1">Uncharacterized protein</fullName>
    </submittedName>
</protein>
<sequence length="79" mass="8455">MGIGPSGIARRADNVPFAHLSLSTALTCPPANEKKLKCVRSRSKYLGQALRVNRQPSQSAGARTVFSVSVTSVPQVLYI</sequence>
<evidence type="ECO:0000313" key="2">
    <source>
        <dbReference type="Proteomes" id="UP001497482"/>
    </source>
</evidence>
<evidence type="ECO:0000313" key="1">
    <source>
        <dbReference type="EMBL" id="CAL1592309.1"/>
    </source>
</evidence>
<keyword evidence="2" id="KW-1185">Reference proteome</keyword>
<name>A0AAV2KVX5_KNICA</name>
<reference evidence="1 2" key="1">
    <citation type="submission" date="2024-04" db="EMBL/GenBank/DDBJ databases">
        <authorList>
            <person name="Waldvogel A.-M."/>
            <person name="Schoenle A."/>
        </authorList>
    </citation>
    <scope>NUCLEOTIDE SEQUENCE [LARGE SCALE GENOMIC DNA]</scope>
</reference>
<accession>A0AAV2KVX5</accession>
<dbReference type="AlphaFoldDB" id="A0AAV2KVX5"/>
<gene>
    <name evidence="1" type="ORF">KC01_LOCUS21577</name>
</gene>
<proteinExistence type="predicted"/>
<dbReference type="Proteomes" id="UP001497482">
    <property type="component" value="Chromosome 2"/>
</dbReference>
<dbReference type="EMBL" id="OZ035824">
    <property type="protein sequence ID" value="CAL1592309.1"/>
    <property type="molecule type" value="Genomic_DNA"/>
</dbReference>
<organism evidence="1 2">
    <name type="scientific">Knipowitschia caucasica</name>
    <name type="common">Caucasian dwarf goby</name>
    <name type="synonym">Pomatoschistus caucasicus</name>
    <dbReference type="NCBI Taxonomy" id="637954"/>
    <lineage>
        <taxon>Eukaryota</taxon>
        <taxon>Metazoa</taxon>
        <taxon>Chordata</taxon>
        <taxon>Craniata</taxon>
        <taxon>Vertebrata</taxon>
        <taxon>Euteleostomi</taxon>
        <taxon>Actinopterygii</taxon>
        <taxon>Neopterygii</taxon>
        <taxon>Teleostei</taxon>
        <taxon>Neoteleostei</taxon>
        <taxon>Acanthomorphata</taxon>
        <taxon>Gobiaria</taxon>
        <taxon>Gobiiformes</taxon>
        <taxon>Gobioidei</taxon>
        <taxon>Gobiidae</taxon>
        <taxon>Gobiinae</taxon>
        <taxon>Knipowitschia</taxon>
    </lineage>
</organism>